<organism evidence="2 3">
    <name type="scientific">Alosa alosa</name>
    <name type="common">allis shad</name>
    <dbReference type="NCBI Taxonomy" id="278164"/>
    <lineage>
        <taxon>Eukaryota</taxon>
        <taxon>Metazoa</taxon>
        <taxon>Chordata</taxon>
        <taxon>Craniata</taxon>
        <taxon>Vertebrata</taxon>
        <taxon>Euteleostomi</taxon>
        <taxon>Actinopterygii</taxon>
        <taxon>Neopterygii</taxon>
        <taxon>Teleostei</taxon>
        <taxon>Clupei</taxon>
        <taxon>Clupeiformes</taxon>
        <taxon>Clupeoidei</taxon>
        <taxon>Clupeidae</taxon>
        <taxon>Alosa</taxon>
    </lineage>
</organism>
<keyword evidence="1" id="KW-0472">Membrane</keyword>
<evidence type="ECO:0000313" key="3">
    <source>
        <dbReference type="Proteomes" id="UP000823561"/>
    </source>
</evidence>
<sequence>MDKTSVSIGITVGFAVLGGLLLACLIKHLWGKIKCPKCKRKKPSMKDKVLEKVGVQSKSKSKTFSISNIVEKK</sequence>
<keyword evidence="1" id="KW-0812">Transmembrane</keyword>
<evidence type="ECO:0000313" key="2">
    <source>
        <dbReference type="EMBL" id="KAG5269663.1"/>
    </source>
</evidence>
<protein>
    <submittedName>
        <fullName evidence="2">Uncharacterized protein</fullName>
    </submittedName>
</protein>
<gene>
    <name evidence="2" type="ORF">AALO_G00204540</name>
</gene>
<keyword evidence="3" id="KW-1185">Reference proteome</keyword>
<proteinExistence type="predicted"/>
<evidence type="ECO:0000256" key="1">
    <source>
        <dbReference type="SAM" id="Phobius"/>
    </source>
</evidence>
<dbReference type="EMBL" id="JADWDJ010000015">
    <property type="protein sequence ID" value="KAG5269663.1"/>
    <property type="molecule type" value="Genomic_DNA"/>
</dbReference>
<name>A0AAV6G3F6_9TELE</name>
<accession>A0AAV6G3F6</accession>
<dbReference type="AlphaFoldDB" id="A0AAV6G3F6"/>
<reference evidence="2" key="1">
    <citation type="submission" date="2020-10" db="EMBL/GenBank/DDBJ databases">
        <title>Chromosome-scale genome assembly of the Allis shad, Alosa alosa.</title>
        <authorList>
            <person name="Margot Z."/>
            <person name="Christophe K."/>
            <person name="Cabau C."/>
            <person name="Louis A."/>
            <person name="Berthelot C."/>
            <person name="Parey E."/>
            <person name="Roest Crollius H."/>
            <person name="Montfort J."/>
            <person name="Robinson-Rechavi M."/>
            <person name="Bucao C."/>
            <person name="Bouchez O."/>
            <person name="Gislard M."/>
            <person name="Lluch J."/>
            <person name="Milhes M."/>
            <person name="Lampietro C."/>
            <person name="Lopez Roques C."/>
            <person name="Donnadieu C."/>
            <person name="Braasch I."/>
            <person name="Desvignes T."/>
            <person name="Postlethwait J."/>
            <person name="Bobe J."/>
            <person name="Guiguen Y."/>
        </authorList>
    </citation>
    <scope>NUCLEOTIDE SEQUENCE</scope>
    <source>
        <strain evidence="2">M-15738</strain>
        <tissue evidence="2">Blood</tissue>
    </source>
</reference>
<feature type="transmembrane region" description="Helical" evidence="1">
    <location>
        <begin position="6"/>
        <end position="30"/>
    </location>
</feature>
<comment type="caution">
    <text evidence="2">The sequence shown here is derived from an EMBL/GenBank/DDBJ whole genome shotgun (WGS) entry which is preliminary data.</text>
</comment>
<dbReference type="PROSITE" id="PS51257">
    <property type="entry name" value="PROKAR_LIPOPROTEIN"/>
    <property type="match status" value="1"/>
</dbReference>
<keyword evidence="1" id="KW-1133">Transmembrane helix</keyword>
<dbReference type="Proteomes" id="UP000823561">
    <property type="component" value="Chromosome 15"/>
</dbReference>